<gene>
    <name evidence="1" type="ORF">IHE45_05G191400</name>
</gene>
<proteinExistence type="predicted"/>
<protein>
    <submittedName>
        <fullName evidence="1">Tetratricopeptide-like helical domain-containing protein</fullName>
    </submittedName>
</protein>
<dbReference type="Proteomes" id="UP000827976">
    <property type="component" value="Chromosome 5"/>
</dbReference>
<reference evidence="2" key="1">
    <citation type="journal article" date="2022" name="Nat. Commun.">
        <title>Chromosome evolution and the genetic basis of agronomically important traits in greater yam.</title>
        <authorList>
            <person name="Bredeson J.V."/>
            <person name="Lyons J.B."/>
            <person name="Oniyinde I.O."/>
            <person name="Okereke N.R."/>
            <person name="Kolade O."/>
            <person name="Nnabue I."/>
            <person name="Nwadili C.O."/>
            <person name="Hribova E."/>
            <person name="Parker M."/>
            <person name="Nwogha J."/>
            <person name="Shu S."/>
            <person name="Carlson J."/>
            <person name="Kariba R."/>
            <person name="Muthemba S."/>
            <person name="Knop K."/>
            <person name="Barton G.J."/>
            <person name="Sherwood A.V."/>
            <person name="Lopez-Montes A."/>
            <person name="Asiedu R."/>
            <person name="Jamnadass R."/>
            <person name="Muchugi A."/>
            <person name="Goodstein D."/>
            <person name="Egesi C.N."/>
            <person name="Featherston J."/>
            <person name="Asfaw A."/>
            <person name="Simpson G.G."/>
            <person name="Dolezel J."/>
            <person name="Hendre P.S."/>
            <person name="Van Deynze A."/>
            <person name="Kumar P.L."/>
            <person name="Obidiegwu J.E."/>
            <person name="Bhattacharjee R."/>
            <person name="Rokhsar D.S."/>
        </authorList>
    </citation>
    <scope>NUCLEOTIDE SEQUENCE [LARGE SCALE GENOMIC DNA]</scope>
    <source>
        <strain evidence="2">cv. TDa95/00328</strain>
    </source>
</reference>
<name>A0ACB7W7T5_DIOAL</name>
<comment type="caution">
    <text evidence="1">The sequence shown here is derived from an EMBL/GenBank/DDBJ whole genome shotgun (WGS) entry which is preliminary data.</text>
</comment>
<dbReference type="EMBL" id="CM037015">
    <property type="protein sequence ID" value="KAH7683557.1"/>
    <property type="molecule type" value="Genomic_DNA"/>
</dbReference>
<accession>A0ACB7W7T5</accession>
<evidence type="ECO:0000313" key="1">
    <source>
        <dbReference type="EMBL" id="KAH7683557.1"/>
    </source>
</evidence>
<sequence>MKQKLLDLLQSCIAGKAHHIHLQAIHALSITSGFQSDVFVANVLLSGYSKSGQIRHARKLFDGMPQRNLISWSTMISSYTQHCHSEEALSLFSCLRRCFSESPNEFILASVLRACLQSSIIGRGSQVHGLTVKMGFSTDVFVGTSLINFYSRIACLEDAVIMFDDLPFRNSVTYTAIITGYSLIGRSDKSLHMFNQMWEEGVMPDRFVLSSVISACADVQFLEGGKQIHGYAYRSGAEVDISVSNALIDLYCKCFSVKTACILFDSLMVKNLVSWTTMIAGYMQNSLDEEAMGMFFRMSGLEFHPDGFACTSVLSSCGSLMALRQGKQVHGYGIKANLENDEYVKNGLIDMYAKCNSLVDARLVFDIMGDKNTVSYNAMIEGYVRNDELLKVFSLFERMRLESLRPSLLTYVSLLGASAASSAVELSKQVHSLVIKIGFSLELYTGSALVDVYSKCSLVDDARRVFDEMNERDLVVWNAMIFGYAQNGLGEEAVKLFHLLCLSGLKPTDFTFVALVTAASNLTSLFLGSQFHVHIIKAGVEFDPHISNALVDMYAKCGCIQEAHFLFNTMCGRDIVCWNSMISTCAQHGYAEEALQIFHQMISKKIEPNYITFVGALSACSHVGLVEEGLSYFYSMKHDFGIEPGMEHYASVVSLLGRAGRLHEAKEFIEGMPIEPTTIVWRSFLSACRMFGDVELGNYGAMMATATNPRDSGPYVLLSNIYASKGMWVDAEKVRKGMDQIGVVKEPGYSWIEVMKEVHVFIARGREHLQTDNIYSVLDGLTQLIQDIGYIPETYIPVNET</sequence>
<organism evidence="1 2">
    <name type="scientific">Dioscorea alata</name>
    <name type="common">Purple yam</name>
    <dbReference type="NCBI Taxonomy" id="55571"/>
    <lineage>
        <taxon>Eukaryota</taxon>
        <taxon>Viridiplantae</taxon>
        <taxon>Streptophyta</taxon>
        <taxon>Embryophyta</taxon>
        <taxon>Tracheophyta</taxon>
        <taxon>Spermatophyta</taxon>
        <taxon>Magnoliopsida</taxon>
        <taxon>Liliopsida</taxon>
        <taxon>Dioscoreales</taxon>
        <taxon>Dioscoreaceae</taxon>
        <taxon>Dioscorea</taxon>
    </lineage>
</organism>
<keyword evidence="2" id="KW-1185">Reference proteome</keyword>
<evidence type="ECO:0000313" key="2">
    <source>
        <dbReference type="Proteomes" id="UP000827976"/>
    </source>
</evidence>